<dbReference type="Gene3D" id="3.30.450.20">
    <property type="entry name" value="PAS domain"/>
    <property type="match status" value="1"/>
</dbReference>
<reference evidence="2" key="1">
    <citation type="submission" date="2020-01" db="EMBL/GenBank/DDBJ databases">
        <title>Genome Sequencing of Three Apophysomyces-Like Fungal Strains Confirms a Novel Fungal Genus in the Mucoromycota with divergent Burkholderia-like Endosymbiotic Bacteria.</title>
        <authorList>
            <person name="Stajich J.E."/>
            <person name="Macias A.M."/>
            <person name="Carter-House D."/>
            <person name="Lovett B."/>
            <person name="Kasson L.R."/>
            <person name="Berry K."/>
            <person name="Grigoriev I."/>
            <person name="Chang Y."/>
            <person name="Spatafora J."/>
            <person name="Kasson M.T."/>
        </authorList>
    </citation>
    <scope>NUCLEOTIDE SEQUENCE</scope>
    <source>
        <strain evidence="2">NRRL A-21654</strain>
    </source>
</reference>
<dbReference type="SMART" id="SM00091">
    <property type="entry name" value="PAS"/>
    <property type="match status" value="2"/>
</dbReference>
<proteinExistence type="predicted"/>
<feature type="domain" description="PAS" evidence="1">
    <location>
        <begin position="15"/>
        <end position="52"/>
    </location>
</feature>
<evidence type="ECO:0000259" key="1">
    <source>
        <dbReference type="PROSITE" id="PS50112"/>
    </source>
</evidence>
<evidence type="ECO:0000313" key="2">
    <source>
        <dbReference type="EMBL" id="KAF7732301.1"/>
    </source>
</evidence>
<comment type="caution">
    <text evidence="2">The sequence shown here is derived from an EMBL/GenBank/DDBJ whole genome shotgun (WGS) entry which is preliminary data.</text>
</comment>
<dbReference type="InterPro" id="IPR035965">
    <property type="entry name" value="PAS-like_dom_sf"/>
</dbReference>
<dbReference type="SUPFAM" id="SSF55785">
    <property type="entry name" value="PYP-like sensor domain (PAS domain)"/>
    <property type="match status" value="2"/>
</dbReference>
<dbReference type="AlphaFoldDB" id="A0A8H7BZJ5"/>
<dbReference type="InterPro" id="IPR000014">
    <property type="entry name" value="PAS"/>
</dbReference>
<name>A0A8H7BZJ5_9FUNG</name>
<dbReference type="Proteomes" id="UP000605846">
    <property type="component" value="Unassembled WGS sequence"/>
</dbReference>
<dbReference type="OrthoDB" id="2338553at2759"/>
<accession>A0A8H7BZJ5</accession>
<evidence type="ECO:0000313" key="3">
    <source>
        <dbReference type="Proteomes" id="UP000605846"/>
    </source>
</evidence>
<dbReference type="EMBL" id="JABAYA010000003">
    <property type="protein sequence ID" value="KAF7732301.1"/>
    <property type="molecule type" value="Genomic_DNA"/>
</dbReference>
<keyword evidence="3" id="KW-1185">Reference proteome</keyword>
<sequence length="359" mass="39923">MAVTAHSFHTCPLRTSSLLIVQQDNQTILTATDEVFDILGYSPSDLIGRSILALGIRQQQDNAHYLARHATGMSVPLELCIHRDPLGSTPRLDYWLIKPERLAPSSPVAVLQLSPYGTIEHAHLTSNAFSQTSSNLLGRPIMAFIHPDDVQKLCANVSQTVTRKQRMIRTIRLRWMLENTGDACNFISIKLTVVTMADGGRPICILRTVDEQAGSSCRFPFKLLAATTALPVHTCRFLFYSAIEVLREAFAQTKIYMIEFLTHMLTSLVDLVADCIEPSRQLGCIENGPPITEQIQVKNGDKIETISIIHNAPKDWQATAKMLIHETGLYPWAQWSLDVLQTAGLIEPKQASELLARIG</sequence>
<dbReference type="PROSITE" id="PS50112">
    <property type="entry name" value="PAS"/>
    <property type="match status" value="1"/>
</dbReference>
<protein>
    <recommendedName>
        <fullName evidence="1">PAS domain-containing protein</fullName>
    </recommendedName>
</protein>
<organism evidence="2 3">
    <name type="scientific">Apophysomyces ossiformis</name>
    <dbReference type="NCBI Taxonomy" id="679940"/>
    <lineage>
        <taxon>Eukaryota</taxon>
        <taxon>Fungi</taxon>
        <taxon>Fungi incertae sedis</taxon>
        <taxon>Mucoromycota</taxon>
        <taxon>Mucoromycotina</taxon>
        <taxon>Mucoromycetes</taxon>
        <taxon>Mucorales</taxon>
        <taxon>Mucorineae</taxon>
        <taxon>Mucoraceae</taxon>
        <taxon>Apophysomyces</taxon>
    </lineage>
</organism>
<gene>
    <name evidence="2" type="ORF">EC973_005197</name>
</gene>